<sequence>MTERRLLAVLMTAALFMPGVASSASDTDMLRAFGDAARTLPPAPVVSVPPKPKAKPAPKPAAAPDYQVEVKRLQARIQQLEKQPAAVPTVNPDEALKKQLAAREKQIATLNAQQQQQESQISKLTAALTAAQQQQNADRVEVKKQLDAAKTAAQRHDEAMKNQQAESDKNRAAFKVENEKKLTAELAANDKKLAALQAESQQKLTEQQAVSDKKLAALQAESQQKLTEQQAVSDKKLAALQAESQQKLTEQQAVSDKKLAALQTESQQKLTEQQAAGDKKLAALQSQQQESLKQLAELNAGKQQQAITIASLTADLAAAQKRPAAAAEPAEPKSDAERDGYTLGQFIASNAVVQLQMVKDIGLKISMDQLIAGLTTQLKTGDSALAGEEMARRYAAMQQSISKGLNTLVAKGYAQLDKQVAKRKVLQAGQGMRWFAVKPVKTKLIPDQQVAVTVKVSTLGGKVINDFADDTVPFNNSLPPLLHEGMALTGRGGAIEGWALAKDIYEREPLPPWVTPYDIIHYELAIK</sequence>
<evidence type="ECO:0000256" key="2">
    <source>
        <dbReference type="SAM" id="SignalP"/>
    </source>
</evidence>
<comment type="caution">
    <text evidence="3">The sequence shown here is derived from an EMBL/GenBank/DDBJ whole genome shotgun (WGS) entry which is preliminary data.</text>
</comment>
<proteinExistence type="predicted"/>
<name>A0A1X1DCI0_9GAMM</name>
<dbReference type="AlphaFoldDB" id="A0A1X1DCI0"/>
<protein>
    <recommendedName>
        <fullName evidence="5">Peptidylprolyl isomerase</fullName>
    </recommendedName>
</protein>
<dbReference type="Gene3D" id="1.10.287.460">
    <property type="entry name" value="Peptidyl-prolyl cis-trans isomerase, FKBP-type, N-terminal domain"/>
    <property type="match status" value="1"/>
</dbReference>
<feature type="chain" id="PRO_5012236417" description="Peptidylprolyl isomerase" evidence="2">
    <location>
        <begin position="24"/>
        <end position="527"/>
    </location>
</feature>
<feature type="compositionally biased region" description="Basic and acidic residues" evidence="1">
    <location>
        <begin position="154"/>
        <end position="171"/>
    </location>
</feature>
<keyword evidence="2" id="KW-0732">Signal</keyword>
<dbReference type="GO" id="GO:0006457">
    <property type="term" value="P:protein folding"/>
    <property type="evidence" value="ECO:0007669"/>
    <property type="project" value="InterPro"/>
</dbReference>
<dbReference type="EMBL" id="MLFS01000010">
    <property type="protein sequence ID" value="ORM74201.1"/>
    <property type="molecule type" value="Genomic_DNA"/>
</dbReference>
<evidence type="ECO:0008006" key="5">
    <source>
        <dbReference type="Google" id="ProtNLM"/>
    </source>
</evidence>
<accession>A0A1X1DCI0</accession>
<keyword evidence="4" id="KW-1185">Reference proteome</keyword>
<dbReference type="OrthoDB" id="6549017at2"/>
<feature type="signal peptide" evidence="2">
    <location>
        <begin position="1"/>
        <end position="23"/>
    </location>
</feature>
<evidence type="ECO:0000256" key="1">
    <source>
        <dbReference type="SAM" id="MobiDB-lite"/>
    </source>
</evidence>
<reference evidence="3 4" key="1">
    <citation type="journal article" date="2017" name="Antonie Van Leeuwenhoek">
        <title>Phylogenomic resolution of the bacterial genus Pantoea and its relationship with Erwinia and Tatumella.</title>
        <authorList>
            <person name="Palmer M."/>
            <person name="Steenkamp E.T."/>
            <person name="Coetzee M.P."/>
            <person name="Chan W.Y."/>
            <person name="van Zyl E."/>
            <person name="De Maayer P."/>
            <person name="Coutinho T.A."/>
            <person name="Blom J."/>
            <person name="Smits T.H."/>
            <person name="Duffy B."/>
            <person name="Venter S.N."/>
        </authorList>
    </citation>
    <scope>NUCLEOTIDE SEQUENCE [LARGE SCALE GENOMIC DNA]</scope>
    <source>
        <strain evidence="3 4">LMG 26277</strain>
    </source>
</reference>
<gene>
    <name evidence="3" type="ORF">HA48_05635</name>
</gene>
<dbReference type="STRING" id="1076551.HA48_05635"/>
<dbReference type="InterPro" id="IPR036944">
    <property type="entry name" value="PPIase_FKBP_N_sf"/>
</dbReference>
<dbReference type="RefSeq" id="WP_128600166.1">
    <property type="nucleotide sequence ID" value="NZ_MLFS01000010.1"/>
</dbReference>
<dbReference type="Proteomes" id="UP000193104">
    <property type="component" value="Unassembled WGS sequence"/>
</dbReference>
<evidence type="ECO:0000313" key="4">
    <source>
        <dbReference type="Proteomes" id="UP000193104"/>
    </source>
</evidence>
<evidence type="ECO:0000313" key="3">
    <source>
        <dbReference type="EMBL" id="ORM74201.1"/>
    </source>
</evidence>
<feature type="region of interest" description="Disordered" evidence="1">
    <location>
        <begin position="146"/>
        <end position="171"/>
    </location>
</feature>
<organism evidence="3 4">
    <name type="scientific">Pantoea wallisii</name>
    <dbReference type="NCBI Taxonomy" id="1076551"/>
    <lineage>
        <taxon>Bacteria</taxon>
        <taxon>Pseudomonadati</taxon>
        <taxon>Pseudomonadota</taxon>
        <taxon>Gammaproteobacteria</taxon>
        <taxon>Enterobacterales</taxon>
        <taxon>Erwiniaceae</taxon>
        <taxon>Pantoea</taxon>
    </lineage>
</organism>